<dbReference type="NCBIfam" id="TIGR02595">
    <property type="entry name" value="PEP_CTERM"/>
    <property type="match status" value="1"/>
</dbReference>
<evidence type="ECO:0000256" key="1">
    <source>
        <dbReference type="ARBA" id="ARBA00022729"/>
    </source>
</evidence>
<keyword evidence="2" id="KW-1133">Transmembrane helix</keyword>
<sequence length="1300" mass="130242">MKARLQLLIFAASSVVLFAVEPTTSIWTGNGGDAKFNTLGNWKDIDGNPVTDAPGVSTNAIFQPPTPTAVDFSSVNAVLGLSFKNTIEYNYPAYELKSTDATGTLALGSGGILVESLPEPGVSITFSPSLGLILNANQTWDVSANATLLVGSTVSGPYGLIKAGPGVLTLSGINSYEAGTTLSGGTLVISADANLGAVPSSPVANNLVFDGGGLQTTTSFDLEPNRGISIATGGGTLAVNPTTTLGYAGRLAGSGDWSLVGMGTLKLSGDNTAFTGRIVTSSGTLELNSSMALGDGSLEFNNAAVLDLNAADAIHAGYHEFSGTTQINAGVGNAISGGTLVLKGDSTLTVEVPGALASGASLVFSDFAEGIGGRLMLNGNGAAVGEIHSETEAISSAPGTIENGGSINATLEIGNAQDSEFLGKIQDGAAGGTLSVVKTGSGNLTLGGGVGGTSTFTGGLTVEQGTLTLGRSSYRDNPDTIQIETSSSPVGAGILTLLGGTTLAATPESGGPDDGILLFNNLHLGSNESITVTIDTSQDDLTLSGDIGGDEGVGLLKTGDNTLTLSGQNNSFDGGLEVADGTLKLLPMPEMSGGLAGSGTLTLRRGTTLTLPIDMSLSLSNDILLDDPNSGTAGASIHVQQESEGMAALELSGMIADGWRNEGTALSLIKTGSGMLKLDGANTFSGGLVVEEGAVVITRSSQTEGVVIAGPVGVGLLKMGDGTKLGAAGSGSLTLDNDIELGGEGGFGAQSDPLILAGNIGQGEGTGSLRIGGNVVLEGTANTFTGPTSIECGTLRIFGDGSLGTAPVDATAGANHLTFVDGGLIANGTMTLAPTRGIVLGGYGGTLTAPANTTFTVGGTISGSSSEAALTKAGAGTLVLSGTNTYAGWTKIEAGNLRTTGTGTLPATTALGMEIGTKLYIDESQRIARFLGDIAAEVEIAIGSGNTFTVAPTAEALLQGNAGEFSGWLSGSGAFELAGVPDSLLWLRGDLTYSGGTSIATGNTLKISGAALNADMSALSHPITADGTLAFYRDEEADDLTVSGSITGSGRVVSYSGFTVLTGTGNNYSGGTEIKSGSVLVGAADGAFGASSGGILVRDAGVVALMNGAHVSNAVTLESGSTIAGNGTFASNVIVGAGVTLKPELNNENTIGTLTFNELTLNGGGTYEWNMLNASVYDRVSVVNPTTLHFEQNAADAFTFKLTPLSAAGVIGPASGFIPGQTVTFELFQAATMDGFANFNYTIDHSLFDEYMGEATFSLSLSGSSILLNFTPVPEPSTWALLITGLAIVGVGALRRRQRH</sequence>
<evidence type="ECO:0000313" key="4">
    <source>
        <dbReference type="EMBL" id="ACB73373.1"/>
    </source>
</evidence>
<dbReference type="STRING" id="452637.Oter_0082"/>
<dbReference type="NCBIfam" id="TIGR02601">
    <property type="entry name" value="autotrns_rpt"/>
    <property type="match status" value="6"/>
</dbReference>
<dbReference type="RefSeq" id="WP_012372911.1">
    <property type="nucleotide sequence ID" value="NC_010571.1"/>
</dbReference>
<keyword evidence="2" id="KW-0472">Membrane</keyword>
<keyword evidence="5" id="KW-1185">Reference proteome</keyword>
<dbReference type="InterPro" id="IPR013425">
    <property type="entry name" value="Autotrns_rpt"/>
</dbReference>
<gene>
    <name evidence="4" type="ordered locus">Oter_0082</name>
</gene>
<dbReference type="KEGG" id="ote:Oter_0082"/>
<dbReference type="OrthoDB" id="194616at2"/>
<dbReference type="InterPro" id="IPR013424">
    <property type="entry name" value="Ice-binding_C"/>
</dbReference>
<dbReference type="HOGENOM" id="CLU_249032_0_0_0"/>
<organism evidence="4 5">
    <name type="scientific">Opitutus terrae (strain DSM 11246 / JCM 15787 / PB90-1)</name>
    <dbReference type="NCBI Taxonomy" id="452637"/>
    <lineage>
        <taxon>Bacteria</taxon>
        <taxon>Pseudomonadati</taxon>
        <taxon>Verrucomicrobiota</taxon>
        <taxon>Opitutia</taxon>
        <taxon>Opitutales</taxon>
        <taxon>Opitutaceae</taxon>
        <taxon>Opitutus</taxon>
    </lineage>
</organism>
<feature type="transmembrane region" description="Helical" evidence="2">
    <location>
        <begin position="1277"/>
        <end position="1294"/>
    </location>
</feature>
<reference evidence="4 5" key="1">
    <citation type="journal article" date="2011" name="J. Bacteriol.">
        <title>Genome sequence of the verrucomicrobium Opitutus terrae PB90-1, an abundant inhabitant of rice paddy soil ecosystems.</title>
        <authorList>
            <person name="van Passel M.W."/>
            <person name="Kant R."/>
            <person name="Palva A."/>
            <person name="Copeland A."/>
            <person name="Lucas S."/>
            <person name="Lapidus A."/>
            <person name="Glavina del Rio T."/>
            <person name="Pitluck S."/>
            <person name="Goltsman E."/>
            <person name="Clum A."/>
            <person name="Sun H."/>
            <person name="Schmutz J."/>
            <person name="Larimer F.W."/>
            <person name="Land M.L."/>
            <person name="Hauser L."/>
            <person name="Kyrpides N."/>
            <person name="Mikhailova N."/>
            <person name="Richardson P.P."/>
            <person name="Janssen P.H."/>
            <person name="de Vos W.M."/>
            <person name="Smidt H."/>
        </authorList>
    </citation>
    <scope>NUCLEOTIDE SEQUENCE [LARGE SCALE GENOMIC DNA]</scope>
    <source>
        <strain evidence="5">DSM 11246 / JCM 15787 / PB90-1</strain>
    </source>
</reference>
<evidence type="ECO:0000256" key="3">
    <source>
        <dbReference type="SAM" id="SignalP"/>
    </source>
</evidence>
<dbReference type="EMBL" id="CP001032">
    <property type="protein sequence ID" value="ACB73373.1"/>
    <property type="molecule type" value="Genomic_DNA"/>
</dbReference>
<protein>
    <submittedName>
        <fullName evidence="4">Autotransporter-associated beta strand repeat protein</fullName>
    </submittedName>
</protein>
<keyword evidence="2" id="KW-0812">Transmembrane</keyword>
<feature type="signal peptide" evidence="3">
    <location>
        <begin position="1"/>
        <end position="19"/>
    </location>
</feature>
<evidence type="ECO:0000256" key="2">
    <source>
        <dbReference type="SAM" id="Phobius"/>
    </source>
</evidence>
<dbReference type="eggNOG" id="COG3210">
    <property type="taxonomic scope" value="Bacteria"/>
</dbReference>
<feature type="chain" id="PRO_5002772512" evidence="3">
    <location>
        <begin position="20"/>
        <end position="1300"/>
    </location>
</feature>
<dbReference type="InterPro" id="IPR011050">
    <property type="entry name" value="Pectin_lyase_fold/virulence"/>
</dbReference>
<accession>B1ZMC0</accession>
<evidence type="ECO:0000313" key="5">
    <source>
        <dbReference type="Proteomes" id="UP000007013"/>
    </source>
</evidence>
<dbReference type="Proteomes" id="UP000007013">
    <property type="component" value="Chromosome"/>
</dbReference>
<dbReference type="Pfam" id="PF12951">
    <property type="entry name" value="PATR"/>
    <property type="match status" value="8"/>
</dbReference>
<name>B1ZMC0_OPITP</name>
<dbReference type="SUPFAM" id="SSF51126">
    <property type="entry name" value="Pectin lyase-like"/>
    <property type="match status" value="3"/>
</dbReference>
<proteinExistence type="predicted"/>
<keyword evidence="1 3" id="KW-0732">Signal</keyword>